<name>A0A7C9E987_OPUST</name>
<organism evidence="1">
    <name type="scientific">Opuntia streptacantha</name>
    <name type="common">Prickly pear cactus</name>
    <name type="synonym">Opuntia cardona</name>
    <dbReference type="NCBI Taxonomy" id="393608"/>
    <lineage>
        <taxon>Eukaryota</taxon>
        <taxon>Viridiplantae</taxon>
        <taxon>Streptophyta</taxon>
        <taxon>Embryophyta</taxon>
        <taxon>Tracheophyta</taxon>
        <taxon>Spermatophyta</taxon>
        <taxon>Magnoliopsida</taxon>
        <taxon>eudicotyledons</taxon>
        <taxon>Gunneridae</taxon>
        <taxon>Pentapetalae</taxon>
        <taxon>Caryophyllales</taxon>
        <taxon>Cactineae</taxon>
        <taxon>Cactaceae</taxon>
        <taxon>Opuntioideae</taxon>
        <taxon>Opuntia</taxon>
    </lineage>
</organism>
<protein>
    <submittedName>
        <fullName evidence="1">Uncharacterized protein</fullName>
    </submittedName>
</protein>
<evidence type="ECO:0000313" key="1">
    <source>
        <dbReference type="EMBL" id="MBA4662380.1"/>
    </source>
</evidence>
<reference evidence="1" key="1">
    <citation type="journal article" date="2013" name="J. Plant Res.">
        <title>Effect of fungi and light on seed germination of three Opuntia species from semiarid lands of central Mexico.</title>
        <authorList>
            <person name="Delgado-Sanchez P."/>
            <person name="Jimenez-Bremont J.F."/>
            <person name="Guerrero-Gonzalez Mde L."/>
            <person name="Flores J."/>
        </authorList>
    </citation>
    <scope>NUCLEOTIDE SEQUENCE</scope>
    <source>
        <tissue evidence="1">Cladode</tissue>
    </source>
</reference>
<sequence>MGTGVEMFERENISLSSDELIGCGQLPHIQSAPRLSIASDIIPPALTDEIFKGVLLFFSESSPRGRGESNSANLSILWGTDTFSPSNPSCPSINCQVSTNKATIQHT</sequence>
<dbReference type="AlphaFoldDB" id="A0A7C9E987"/>
<reference evidence="1" key="2">
    <citation type="submission" date="2020-07" db="EMBL/GenBank/DDBJ databases">
        <authorList>
            <person name="Vera ALvarez R."/>
            <person name="Arias-Moreno D.M."/>
            <person name="Jimenez-Jacinto V."/>
            <person name="Jimenez-Bremont J.F."/>
            <person name="Swaminathan K."/>
            <person name="Moose S.P."/>
            <person name="Guerrero-Gonzalez M.L."/>
            <person name="Marino-Ramirez L."/>
            <person name="Landsman D."/>
            <person name="Rodriguez-Kessler M."/>
            <person name="Delgado-Sanchez P."/>
        </authorList>
    </citation>
    <scope>NUCLEOTIDE SEQUENCE</scope>
    <source>
        <tissue evidence="1">Cladode</tissue>
    </source>
</reference>
<accession>A0A7C9E987</accession>
<proteinExistence type="predicted"/>
<dbReference type="EMBL" id="GISG01215673">
    <property type="protein sequence ID" value="MBA4662380.1"/>
    <property type="molecule type" value="Transcribed_RNA"/>
</dbReference>